<evidence type="ECO:0000256" key="6">
    <source>
        <dbReference type="ARBA" id="ARBA00023136"/>
    </source>
</evidence>
<accession>A0ABS4J1A5</accession>
<keyword evidence="2" id="KW-0813">Transport</keyword>
<gene>
    <name evidence="9" type="ORF">J2Z66_005235</name>
</gene>
<keyword evidence="9" id="KW-0762">Sugar transport</keyword>
<dbReference type="InterPro" id="IPR000515">
    <property type="entry name" value="MetI-like"/>
</dbReference>
<keyword evidence="6 7" id="KW-0472">Membrane</keyword>
<evidence type="ECO:0000256" key="3">
    <source>
        <dbReference type="ARBA" id="ARBA00022475"/>
    </source>
</evidence>
<dbReference type="CDD" id="cd06261">
    <property type="entry name" value="TM_PBP2"/>
    <property type="match status" value="1"/>
</dbReference>
<keyword evidence="3" id="KW-1003">Cell membrane</keyword>
<dbReference type="PROSITE" id="PS50928">
    <property type="entry name" value="ABC_TM1"/>
    <property type="match status" value="1"/>
</dbReference>
<feature type="transmembrane region" description="Helical" evidence="7">
    <location>
        <begin position="128"/>
        <end position="147"/>
    </location>
</feature>
<feature type="transmembrane region" description="Helical" evidence="7">
    <location>
        <begin position="91"/>
        <end position="116"/>
    </location>
</feature>
<feature type="transmembrane region" description="Helical" evidence="7">
    <location>
        <begin position="272"/>
        <end position="295"/>
    </location>
</feature>
<evidence type="ECO:0000313" key="10">
    <source>
        <dbReference type="Proteomes" id="UP001519287"/>
    </source>
</evidence>
<feature type="transmembrane region" description="Helical" evidence="7">
    <location>
        <begin position="29"/>
        <end position="50"/>
    </location>
</feature>
<dbReference type="InterPro" id="IPR050809">
    <property type="entry name" value="UgpAE/MalFG_permease"/>
</dbReference>
<proteinExistence type="predicted"/>
<dbReference type="SUPFAM" id="SSF161098">
    <property type="entry name" value="MetI-like"/>
    <property type="match status" value="1"/>
</dbReference>
<comment type="caution">
    <text evidence="9">The sequence shown here is derived from an EMBL/GenBank/DDBJ whole genome shotgun (WGS) entry which is preliminary data.</text>
</comment>
<evidence type="ECO:0000256" key="2">
    <source>
        <dbReference type="ARBA" id="ARBA00022448"/>
    </source>
</evidence>
<evidence type="ECO:0000313" key="9">
    <source>
        <dbReference type="EMBL" id="MBP1993609.1"/>
    </source>
</evidence>
<feature type="transmembrane region" description="Helical" evidence="7">
    <location>
        <begin position="187"/>
        <end position="210"/>
    </location>
</feature>
<evidence type="ECO:0000256" key="7">
    <source>
        <dbReference type="SAM" id="Phobius"/>
    </source>
</evidence>
<evidence type="ECO:0000256" key="1">
    <source>
        <dbReference type="ARBA" id="ARBA00004651"/>
    </source>
</evidence>
<dbReference type="InterPro" id="IPR035906">
    <property type="entry name" value="MetI-like_sf"/>
</dbReference>
<evidence type="ECO:0000256" key="5">
    <source>
        <dbReference type="ARBA" id="ARBA00022989"/>
    </source>
</evidence>
<dbReference type="PANTHER" id="PTHR43227:SF3">
    <property type="entry name" value="BINDING-PROTEIN-DEPENDENT TRANSPORT SYSTEMS INNER MEMBRANE COMPONENT"/>
    <property type="match status" value="1"/>
</dbReference>
<evidence type="ECO:0000256" key="4">
    <source>
        <dbReference type="ARBA" id="ARBA00022692"/>
    </source>
</evidence>
<feature type="transmembrane region" description="Helical" evidence="7">
    <location>
        <begin position="231"/>
        <end position="252"/>
    </location>
</feature>
<dbReference type="EMBL" id="JAGGLB010000020">
    <property type="protein sequence ID" value="MBP1993609.1"/>
    <property type="molecule type" value="Genomic_DNA"/>
</dbReference>
<protein>
    <submittedName>
        <fullName evidence="9">ABC-type sugar transport system permease subunit</fullName>
    </submittedName>
</protein>
<evidence type="ECO:0000259" key="8">
    <source>
        <dbReference type="PROSITE" id="PS50928"/>
    </source>
</evidence>
<keyword evidence="10" id="KW-1185">Reference proteome</keyword>
<dbReference type="Proteomes" id="UP001519287">
    <property type="component" value="Unassembled WGS sequence"/>
</dbReference>
<dbReference type="Gene3D" id="1.10.3720.10">
    <property type="entry name" value="MetI-like"/>
    <property type="match status" value="1"/>
</dbReference>
<dbReference type="RefSeq" id="WP_245375825.1">
    <property type="nucleotide sequence ID" value="NZ_JAGGLB010000020.1"/>
</dbReference>
<comment type="subcellular location">
    <subcellularLocation>
        <location evidence="1">Cell membrane</location>
        <topology evidence="1">Multi-pass membrane protein</topology>
    </subcellularLocation>
</comment>
<sequence length="306" mass="35417">MAANRNPDRNSTRNRRMELWKYRWKQYGVGYIFVLPWLLGFCAFMAFPLLTSFFMSFHKVSIGGGAFKFDWVGLLNYRNAFLKDNVFPVELILYFQEMLLIIPIIVIFALLVSLLLNQQFPLRFLFRGVFFLPVIFATGQVLTELFAQGAGELPFLDQYQLEPLIKQYVGPQLADPILSVLSRSIVILWYSGVQVIIFIAGLQTIPRAVYEAVWIDGASPWDSFWKITLPSMMPFISLCTLYTIVELFTYPLNPVIRHISLNMFKADTGYGYANALAWSYFGFVIILIGLTMLFIQRSMRQRRDVR</sequence>
<keyword evidence="4 7" id="KW-0812">Transmembrane</keyword>
<dbReference type="PANTHER" id="PTHR43227">
    <property type="entry name" value="BLL4140 PROTEIN"/>
    <property type="match status" value="1"/>
</dbReference>
<reference evidence="9 10" key="1">
    <citation type="submission" date="2021-03" db="EMBL/GenBank/DDBJ databases">
        <title>Genomic Encyclopedia of Type Strains, Phase IV (KMG-IV): sequencing the most valuable type-strain genomes for metagenomic binning, comparative biology and taxonomic classification.</title>
        <authorList>
            <person name="Goeker M."/>
        </authorList>
    </citation>
    <scope>NUCLEOTIDE SEQUENCE [LARGE SCALE GENOMIC DNA]</scope>
    <source>
        <strain evidence="9 10">DSM 26048</strain>
    </source>
</reference>
<feature type="domain" description="ABC transmembrane type-1" evidence="8">
    <location>
        <begin position="95"/>
        <end position="296"/>
    </location>
</feature>
<organism evidence="9 10">
    <name type="scientific">Paenibacillus eucommiae</name>
    <dbReference type="NCBI Taxonomy" id="1355755"/>
    <lineage>
        <taxon>Bacteria</taxon>
        <taxon>Bacillati</taxon>
        <taxon>Bacillota</taxon>
        <taxon>Bacilli</taxon>
        <taxon>Bacillales</taxon>
        <taxon>Paenibacillaceae</taxon>
        <taxon>Paenibacillus</taxon>
    </lineage>
</organism>
<name>A0ABS4J1A5_9BACL</name>
<keyword evidence="5 7" id="KW-1133">Transmembrane helix</keyword>